<keyword evidence="2" id="KW-0489">Methyltransferase</keyword>
<keyword evidence="2" id="KW-0808">Transferase</keyword>
<dbReference type="GO" id="GO:0032259">
    <property type="term" value="P:methylation"/>
    <property type="evidence" value="ECO:0007669"/>
    <property type="project" value="UniProtKB-KW"/>
</dbReference>
<name>A0A0H4X7A2_9BACT</name>
<dbReference type="InterPro" id="IPR028973">
    <property type="entry name" value="PhnB-like"/>
</dbReference>
<dbReference type="InterPro" id="IPR029068">
    <property type="entry name" value="Glyas_Bleomycin-R_OHBP_Dase"/>
</dbReference>
<dbReference type="Pfam" id="PF06983">
    <property type="entry name" value="3-dmu-9_3-mt"/>
    <property type="match status" value="1"/>
</dbReference>
<evidence type="ECO:0000313" key="3">
    <source>
        <dbReference type="Proteomes" id="UP000009026"/>
    </source>
</evidence>
<dbReference type="eggNOG" id="COG3865">
    <property type="taxonomic scope" value="Bacteria"/>
</dbReference>
<dbReference type="PANTHER" id="PTHR33990">
    <property type="entry name" value="PROTEIN YJDN-RELATED"/>
    <property type="match status" value="1"/>
</dbReference>
<evidence type="ECO:0000313" key="2">
    <source>
        <dbReference type="EMBL" id="AKQ63742.1"/>
    </source>
</evidence>
<dbReference type="PIRSF" id="PIRSF021700">
    <property type="entry name" value="3_dmu_93_MTrfase"/>
    <property type="match status" value="1"/>
</dbReference>
<proteinExistence type="predicted"/>
<gene>
    <name evidence="2" type="ORF">A176_000654</name>
</gene>
<dbReference type="PATRIC" id="fig|1297742.4.peg.666"/>
<dbReference type="CDD" id="cd06588">
    <property type="entry name" value="PhnB_like"/>
    <property type="match status" value="1"/>
</dbReference>
<dbReference type="InterPro" id="IPR009725">
    <property type="entry name" value="3_dmu_93_MTrfase"/>
</dbReference>
<dbReference type="SUPFAM" id="SSF54593">
    <property type="entry name" value="Glyoxalase/Bleomycin resistance protein/Dihydroxybiphenyl dioxygenase"/>
    <property type="match status" value="1"/>
</dbReference>
<dbReference type="STRING" id="1297742.A176_000654"/>
<sequence>MHAMQKITPFLWFDGNAEEAVKFYVSVFKKGSKIISLHRAGDTDSAPLMSATFQLHGQQFMALNGGPHYKFTEAISLFVDCETQAEVDELWSKLLEGGGQTQQCGWLKDRFGLSWQIVPSVLGKLLGDKDPEKSRRVMEAMLGMVKLDIAGLQRAYDGTGT</sequence>
<dbReference type="Gene3D" id="3.10.180.10">
    <property type="entry name" value="2,3-Dihydroxybiphenyl 1,2-Dioxygenase, domain 1"/>
    <property type="match status" value="1"/>
</dbReference>
<evidence type="ECO:0000259" key="1">
    <source>
        <dbReference type="Pfam" id="PF06983"/>
    </source>
</evidence>
<feature type="domain" description="PhnB-like" evidence="1">
    <location>
        <begin position="5"/>
        <end position="118"/>
    </location>
</feature>
<dbReference type="EMBL" id="CP012109">
    <property type="protein sequence ID" value="AKQ63742.1"/>
    <property type="molecule type" value="Genomic_DNA"/>
</dbReference>
<keyword evidence="2" id="KW-0830">Ubiquinone</keyword>
<dbReference type="KEGG" id="mym:A176_000654"/>
<dbReference type="GO" id="GO:0008168">
    <property type="term" value="F:methyltransferase activity"/>
    <property type="evidence" value="ECO:0007669"/>
    <property type="project" value="UniProtKB-KW"/>
</dbReference>
<reference evidence="2 3" key="1">
    <citation type="journal article" date="2016" name="PLoS ONE">
        <title>Complete Genome Sequence and Comparative Genomics of a Novel Myxobacterium Myxococcus hansupus.</title>
        <authorList>
            <person name="Sharma G."/>
            <person name="Narwani T."/>
            <person name="Subramanian S."/>
        </authorList>
    </citation>
    <scope>NUCLEOTIDE SEQUENCE [LARGE SCALE GENOMIC DNA]</scope>
    <source>
        <strain evidence="3">mixupus</strain>
    </source>
</reference>
<organism evidence="2 3">
    <name type="scientific">Pseudomyxococcus hansupus</name>
    <dbReference type="NCBI Taxonomy" id="1297742"/>
    <lineage>
        <taxon>Bacteria</taxon>
        <taxon>Pseudomonadati</taxon>
        <taxon>Myxococcota</taxon>
        <taxon>Myxococcia</taxon>
        <taxon>Myxococcales</taxon>
        <taxon>Cystobacterineae</taxon>
        <taxon>Myxococcaceae</taxon>
        <taxon>Pseudomyxococcus</taxon>
    </lineage>
</organism>
<dbReference type="AlphaFoldDB" id="A0A0H4X7A2"/>
<protein>
    <submittedName>
        <fullName evidence="2">3-demethylubiquinone-9 3-methyltransferase</fullName>
    </submittedName>
</protein>
<keyword evidence="3" id="KW-1185">Reference proteome</keyword>
<dbReference type="Proteomes" id="UP000009026">
    <property type="component" value="Chromosome"/>
</dbReference>
<accession>A0A0H4X7A2</accession>